<organism evidence="6 7">
    <name type="scientific">Bordetella genomosp. 9</name>
    <dbReference type="NCBI Taxonomy" id="1416803"/>
    <lineage>
        <taxon>Bacteria</taxon>
        <taxon>Pseudomonadati</taxon>
        <taxon>Pseudomonadota</taxon>
        <taxon>Betaproteobacteria</taxon>
        <taxon>Burkholderiales</taxon>
        <taxon>Alcaligenaceae</taxon>
        <taxon>Bordetella</taxon>
    </lineage>
</organism>
<gene>
    <name evidence="6" type="ORF">CAL13_09270</name>
</gene>
<proteinExistence type="predicted"/>
<evidence type="ECO:0000313" key="6">
    <source>
        <dbReference type="EMBL" id="ARP86368.1"/>
    </source>
</evidence>
<keyword evidence="3" id="KW-0010">Activator</keyword>
<dbReference type="RefSeq" id="WP_086072178.1">
    <property type="nucleotide sequence ID" value="NZ_CP021109.1"/>
</dbReference>
<evidence type="ECO:0000259" key="5">
    <source>
        <dbReference type="PROSITE" id="PS01124"/>
    </source>
</evidence>
<dbReference type="Proteomes" id="UP000194139">
    <property type="component" value="Chromosome"/>
</dbReference>
<reference evidence="6 7" key="1">
    <citation type="submission" date="2017-05" db="EMBL/GenBank/DDBJ databases">
        <title>Complete and WGS of Bordetella genogroups.</title>
        <authorList>
            <person name="Spilker T."/>
            <person name="LiPuma J."/>
        </authorList>
    </citation>
    <scope>NUCLEOTIDE SEQUENCE [LARGE SCALE GENOMIC DNA]</scope>
    <source>
        <strain evidence="6 7">AU17164</strain>
    </source>
</reference>
<dbReference type="InterPro" id="IPR020449">
    <property type="entry name" value="Tscrpt_reg_AraC-type_HTH"/>
</dbReference>
<keyword evidence="2" id="KW-0238">DNA-binding</keyword>
<dbReference type="SUPFAM" id="SSF51215">
    <property type="entry name" value="Regulatory protein AraC"/>
    <property type="match status" value="1"/>
</dbReference>
<keyword evidence="1" id="KW-0805">Transcription regulation</keyword>
<sequence>MSSATPSRRLPRSDMSQTFWRDPAMPFVESRRACRSRACYRPHHHPTFSIGAVDGGRSVFTGAASGPVELQPGTLVFVPAGRVHACNPMPGAEWSYQMLHVDADWLCAVRQEYAQTDARDDEPVRIVVAPAAYARFCQLNALLFSDAAARDKETALIEFIGDRDTEQGLRIEAPTIPSRVADQIQPALDALRAAPAAAIALRELAQLAGMSRYQLIRAFRAVTGMTPHAWQLNLRINLARERMRQGDDLSALAQRLGFADQAHFQRVFKAHAGVTPGRFRA</sequence>
<keyword evidence="4" id="KW-0804">Transcription</keyword>
<dbReference type="PROSITE" id="PS00041">
    <property type="entry name" value="HTH_ARAC_FAMILY_1"/>
    <property type="match status" value="1"/>
</dbReference>
<dbReference type="AlphaFoldDB" id="A0A1W6YZ63"/>
<dbReference type="GO" id="GO:0043565">
    <property type="term" value="F:sequence-specific DNA binding"/>
    <property type="evidence" value="ECO:0007669"/>
    <property type="project" value="InterPro"/>
</dbReference>
<evidence type="ECO:0000256" key="3">
    <source>
        <dbReference type="ARBA" id="ARBA00023159"/>
    </source>
</evidence>
<accession>A0A1W6YZ63</accession>
<dbReference type="InterPro" id="IPR018060">
    <property type="entry name" value="HTH_AraC"/>
</dbReference>
<dbReference type="Gene3D" id="1.10.10.60">
    <property type="entry name" value="Homeodomain-like"/>
    <property type="match status" value="2"/>
</dbReference>
<dbReference type="PANTHER" id="PTHR46796:SF2">
    <property type="entry name" value="TRANSCRIPTIONAL REGULATORY PROTEIN"/>
    <property type="match status" value="1"/>
</dbReference>
<dbReference type="PROSITE" id="PS01124">
    <property type="entry name" value="HTH_ARAC_FAMILY_2"/>
    <property type="match status" value="1"/>
</dbReference>
<dbReference type="Pfam" id="PF12833">
    <property type="entry name" value="HTH_18"/>
    <property type="match status" value="1"/>
</dbReference>
<dbReference type="SUPFAM" id="SSF46689">
    <property type="entry name" value="Homeodomain-like"/>
    <property type="match status" value="2"/>
</dbReference>
<evidence type="ECO:0000256" key="2">
    <source>
        <dbReference type="ARBA" id="ARBA00023125"/>
    </source>
</evidence>
<evidence type="ECO:0000256" key="1">
    <source>
        <dbReference type="ARBA" id="ARBA00023015"/>
    </source>
</evidence>
<evidence type="ECO:0000256" key="4">
    <source>
        <dbReference type="ARBA" id="ARBA00023163"/>
    </source>
</evidence>
<feature type="domain" description="HTH araC/xylS-type" evidence="5">
    <location>
        <begin position="185"/>
        <end position="281"/>
    </location>
</feature>
<dbReference type="SMART" id="SM00342">
    <property type="entry name" value="HTH_ARAC"/>
    <property type="match status" value="1"/>
</dbReference>
<dbReference type="PANTHER" id="PTHR46796">
    <property type="entry name" value="HTH-TYPE TRANSCRIPTIONAL ACTIVATOR RHAS-RELATED"/>
    <property type="match status" value="1"/>
</dbReference>
<dbReference type="PRINTS" id="PR00032">
    <property type="entry name" value="HTHARAC"/>
</dbReference>
<dbReference type="InterPro" id="IPR009057">
    <property type="entry name" value="Homeodomain-like_sf"/>
</dbReference>
<dbReference type="InterPro" id="IPR018062">
    <property type="entry name" value="HTH_AraC-typ_CS"/>
</dbReference>
<name>A0A1W6YZ63_9BORD</name>
<keyword evidence="7" id="KW-1185">Reference proteome</keyword>
<protein>
    <submittedName>
        <fullName evidence="6">AraC family transcriptional regulator</fullName>
    </submittedName>
</protein>
<dbReference type="InterPro" id="IPR050204">
    <property type="entry name" value="AraC_XylS_family_regulators"/>
</dbReference>
<dbReference type="EMBL" id="CP021109">
    <property type="protein sequence ID" value="ARP86368.1"/>
    <property type="molecule type" value="Genomic_DNA"/>
</dbReference>
<dbReference type="GO" id="GO:0003700">
    <property type="term" value="F:DNA-binding transcription factor activity"/>
    <property type="evidence" value="ECO:0007669"/>
    <property type="project" value="InterPro"/>
</dbReference>
<dbReference type="InterPro" id="IPR037923">
    <property type="entry name" value="HTH-like"/>
</dbReference>
<dbReference type="InterPro" id="IPR003313">
    <property type="entry name" value="AraC-bd"/>
</dbReference>
<dbReference type="Pfam" id="PF02311">
    <property type="entry name" value="AraC_binding"/>
    <property type="match status" value="1"/>
</dbReference>
<evidence type="ECO:0000313" key="7">
    <source>
        <dbReference type="Proteomes" id="UP000194139"/>
    </source>
</evidence>